<proteinExistence type="predicted"/>
<dbReference type="InterPro" id="IPR003441">
    <property type="entry name" value="NAC-dom"/>
</dbReference>
<dbReference type="PANTHER" id="PTHR31719:SF213">
    <property type="entry name" value="NAC DOMAIN-CONTAINING PROTEIN"/>
    <property type="match status" value="1"/>
</dbReference>
<evidence type="ECO:0000313" key="6">
    <source>
        <dbReference type="EMBL" id="KAK1429489.1"/>
    </source>
</evidence>
<dbReference type="AlphaFoldDB" id="A0AAD8KVN0"/>
<reference evidence="6" key="1">
    <citation type="journal article" date="2023" name="bioRxiv">
        <title>Improved chromosome-level genome assembly for marigold (Tagetes erecta).</title>
        <authorList>
            <person name="Jiang F."/>
            <person name="Yuan L."/>
            <person name="Wang S."/>
            <person name="Wang H."/>
            <person name="Xu D."/>
            <person name="Wang A."/>
            <person name="Fan W."/>
        </authorList>
    </citation>
    <scope>NUCLEOTIDE SEQUENCE</scope>
    <source>
        <strain evidence="6">WSJ</strain>
        <tissue evidence="6">Leaf</tissue>
    </source>
</reference>
<dbReference type="InterPro" id="IPR036093">
    <property type="entry name" value="NAC_dom_sf"/>
</dbReference>
<organism evidence="6 7">
    <name type="scientific">Tagetes erecta</name>
    <name type="common">African marigold</name>
    <dbReference type="NCBI Taxonomy" id="13708"/>
    <lineage>
        <taxon>Eukaryota</taxon>
        <taxon>Viridiplantae</taxon>
        <taxon>Streptophyta</taxon>
        <taxon>Embryophyta</taxon>
        <taxon>Tracheophyta</taxon>
        <taxon>Spermatophyta</taxon>
        <taxon>Magnoliopsida</taxon>
        <taxon>eudicotyledons</taxon>
        <taxon>Gunneridae</taxon>
        <taxon>Pentapetalae</taxon>
        <taxon>asterids</taxon>
        <taxon>campanulids</taxon>
        <taxon>Asterales</taxon>
        <taxon>Asteraceae</taxon>
        <taxon>Asteroideae</taxon>
        <taxon>Heliantheae alliance</taxon>
        <taxon>Tageteae</taxon>
        <taxon>Tagetes</taxon>
    </lineage>
</organism>
<comment type="caution">
    <text evidence="6">The sequence shown here is derived from an EMBL/GenBank/DDBJ whole genome shotgun (WGS) entry which is preliminary data.</text>
</comment>
<feature type="domain" description="NAC" evidence="5">
    <location>
        <begin position="60"/>
        <end position="213"/>
    </location>
</feature>
<name>A0AAD8KVN0_TARER</name>
<evidence type="ECO:0000256" key="3">
    <source>
        <dbReference type="ARBA" id="ARBA00023163"/>
    </source>
</evidence>
<dbReference type="GO" id="GO:0006355">
    <property type="term" value="P:regulation of DNA-templated transcription"/>
    <property type="evidence" value="ECO:0007669"/>
    <property type="project" value="InterPro"/>
</dbReference>
<evidence type="ECO:0000256" key="2">
    <source>
        <dbReference type="ARBA" id="ARBA00023125"/>
    </source>
</evidence>
<sequence length="397" mass="45714">MNSETHDHMNETGETSRKRRAVDTVCCSCVTNSCQCGRSGYDVVMRNVNVDGDGDYLDYLPVGYRFNPTDEEVVKHYLLKKMKNEFIPMTKIREADIYVSHPKELVVNYPQAVENTWYFFTPRIKKYPNGNIPARVAGPGYWKATGPDKIIRDNGKKIGGKKSLVYYEGRAPNWRKTEWMMHEFVVEGYEDRNQLDSNKKKFNDYVLCRIYINKNKKDKVVIDQDVNDVVVQQIPGQNLNPATPDFVENNLPNQDYNQQGHLMVQQNYQSTQNDPMTLNSTFPPRHNHEYASNSSYFAPTPQQPCAMPALVEHVPHEQVYPVMQWSDLASDPLPLQVSVPPFQEDSECDPGIFLAQINDHMYDLNVDDFDLFGDTISFSDFMGKIEQVDVDESKKHI</sequence>
<dbReference type="PROSITE" id="PS51005">
    <property type="entry name" value="NAC"/>
    <property type="match status" value="1"/>
</dbReference>
<protein>
    <recommendedName>
        <fullName evidence="5">NAC domain-containing protein</fullName>
    </recommendedName>
</protein>
<dbReference type="PANTHER" id="PTHR31719">
    <property type="entry name" value="NAC TRANSCRIPTION FACTOR 56"/>
    <property type="match status" value="1"/>
</dbReference>
<dbReference type="Gene3D" id="2.170.150.80">
    <property type="entry name" value="NAC domain"/>
    <property type="match status" value="1"/>
</dbReference>
<evidence type="ECO:0000313" key="7">
    <source>
        <dbReference type="Proteomes" id="UP001229421"/>
    </source>
</evidence>
<keyword evidence="3" id="KW-0804">Transcription</keyword>
<dbReference type="Pfam" id="PF02365">
    <property type="entry name" value="NAM"/>
    <property type="match status" value="1"/>
</dbReference>
<evidence type="ECO:0000256" key="4">
    <source>
        <dbReference type="ARBA" id="ARBA00023242"/>
    </source>
</evidence>
<evidence type="ECO:0000259" key="5">
    <source>
        <dbReference type="PROSITE" id="PS51005"/>
    </source>
</evidence>
<keyword evidence="2" id="KW-0238">DNA-binding</keyword>
<keyword evidence="1" id="KW-0805">Transcription regulation</keyword>
<dbReference type="SUPFAM" id="SSF101941">
    <property type="entry name" value="NAC domain"/>
    <property type="match status" value="1"/>
</dbReference>
<accession>A0AAD8KVN0</accession>
<dbReference type="GO" id="GO:0003677">
    <property type="term" value="F:DNA binding"/>
    <property type="evidence" value="ECO:0007669"/>
    <property type="project" value="UniProtKB-KW"/>
</dbReference>
<keyword evidence="7" id="KW-1185">Reference proteome</keyword>
<dbReference type="Proteomes" id="UP001229421">
    <property type="component" value="Unassembled WGS sequence"/>
</dbReference>
<keyword evidence="4" id="KW-0539">Nucleus</keyword>
<gene>
    <name evidence="6" type="ORF">QVD17_11698</name>
</gene>
<dbReference type="EMBL" id="JAUHHV010000003">
    <property type="protein sequence ID" value="KAK1429489.1"/>
    <property type="molecule type" value="Genomic_DNA"/>
</dbReference>
<evidence type="ECO:0000256" key="1">
    <source>
        <dbReference type="ARBA" id="ARBA00023015"/>
    </source>
</evidence>